<gene>
    <name evidence="1" type="ORF">H9702_07520</name>
</gene>
<name>A0A9D2SWH5_9FIRM</name>
<sequence length="75" mass="8518">MEKKNGIVSALKDSVDTKKHITTKIEYFCEDSDDAEAVFEKVTDILTSDLDNFAKITFDYSPSDNKVDVEVIEHM</sequence>
<dbReference type="AlphaFoldDB" id="A0A9D2SWH5"/>
<evidence type="ECO:0000313" key="2">
    <source>
        <dbReference type="Proteomes" id="UP000823896"/>
    </source>
</evidence>
<proteinExistence type="predicted"/>
<reference evidence="1" key="1">
    <citation type="journal article" date="2021" name="PeerJ">
        <title>Extensive microbial diversity within the chicken gut microbiome revealed by metagenomics and culture.</title>
        <authorList>
            <person name="Gilroy R."/>
            <person name="Ravi A."/>
            <person name="Getino M."/>
            <person name="Pursley I."/>
            <person name="Horton D.L."/>
            <person name="Alikhan N.F."/>
            <person name="Baker D."/>
            <person name="Gharbi K."/>
            <person name="Hall N."/>
            <person name="Watson M."/>
            <person name="Adriaenssens E.M."/>
            <person name="Foster-Nyarko E."/>
            <person name="Jarju S."/>
            <person name="Secka A."/>
            <person name="Antonio M."/>
            <person name="Oren A."/>
            <person name="Chaudhuri R.R."/>
            <person name="La Ragione R."/>
            <person name="Hildebrand F."/>
            <person name="Pallen M.J."/>
        </authorList>
    </citation>
    <scope>NUCLEOTIDE SEQUENCE</scope>
    <source>
        <strain evidence="1">CHK187-11901</strain>
    </source>
</reference>
<evidence type="ECO:0000313" key="1">
    <source>
        <dbReference type="EMBL" id="HJC36959.1"/>
    </source>
</evidence>
<dbReference type="Proteomes" id="UP000823896">
    <property type="component" value="Unassembled WGS sequence"/>
</dbReference>
<comment type="caution">
    <text evidence="1">The sequence shown here is derived from an EMBL/GenBank/DDBJ whole genome shotgun (WGS) entry which is preliminary data.</text>
</comment>
<protein>
    <submittedName>
        <fullName evidence="1">Uncharacterized protein</fullName>
    </submittedName>
</protein>
<organism evidence="1 2">
    <name type="scientific">Candidatus Merdibacter merdavium</name>
    <dbReference type="NCBI Taxonomy" id="2838692"/>
    <lineage>
        <taxon>Bacteria</taxon>
        <taxon>Bacillati</taxon>
        <taxon>Bacillota</taxon>
        <taxon>Erysipelotrichia</taxon>
        <taxon>Erysipelotrichales</taxon>
        <taxon>Erysipelotrichaceae</taxon>
        <taxon>Merdibacter</taxon>
    </lineage>
</organism>
<dbReference type="EMBL" id="DWWM01000049">
    <property type="protein sequence ID" value="HJC36959.1"/>
    <property type="molecule type" value="Genomic_DNA"/>
</dbReference>
<reference evidence="1" key="2">
    <citation type="submission" date="2021-04" db="EMBL/GenBank/DDBJ databases">
        <authorList>
            <person name="Gilroy R."/>
        </authorList>
    </citation>
    <scope>NUCLEOTIDE SEQUENCE</scope>
    <source>
        <strain evidence="1">CHK187-11901</strain>
    </source>
</reference>
<accession>A0A9D2SWH5</accession>